<keyword evidence="2" id="KW-0812">Transmembrane</keyword>
<keyword evidence="2" id="KW-0472">Membrane</keyword>
<sequence>MSEQSKPQPREARTSRSAASNQLISEDNLQQHDEAPASFKPNNGRAGKQPGERKSSIPRARRMKLSLTKIDPWSVTKVSFLLAIAGGIIQVVAMAAVWALLNSIGLFDNITQIVSTTGLDSSGVDVAGFLSLSKVLSVTTIFSIFEVVLITVLATIGAFIYNLVSALVGGVHLTLGDD</sequence>
<gene>
    <name evidence="4" type="ORF">DF200_03120</name>
</gene>
<dbReference type="AlphaFoldDB" id="A0A2U2MU23"/>
<dbReference type="RefSeq" id="WP_109136834.1">
    <property type="nucleotide sequence ID" value="NZ_QFFN01000004.1"/>
</dbReference>
<organism evidence="4 5">
    <name type="scientific">Bifidobacterium catulorum</name>
    <dbReference type="NCBI Taxonomy" id="1630173"/>
    <lineage>
        <taxon>Bacteria</taxon>
        <taxon>Bacillati</taxon>
        <taxon>Actinomycetota</taxon>
        <taxon>Actinomycetes</taxon>
        <taxon>Bifidobacteriales</taxon>
        <taxon>Bifidobacteriaceae</taxon>
        <taxon>Bifidobacterium</taxon>
    </lineage>
</organism>
<dbReference type="InterPro" id="IPR021949">
    <property type="entry name" value="DUF3566_TM"/>
</dbReference>
<feature type="domain" description="DUF3566" evidence="3">
    <location>
        <begin position="61"/>
        <end position="177"/>
    </location>
</feature>
<accession>A0A2U2MU23</accession>
<name>A0A2U2MU23_9BIFI</name>
<evidence type="ECO:0000313" key="4">
    <source>
        <dbReference type="EMBL" id="PWG60370.1"/>
    </source>
</evidence>
<evidence type="ECO:0000256" key="2">
    <source>
        <dbReference type="SAM" id="Phobius"/>
    </source>
</evidence>
<keyword evidence="2" id="KW-1133">Transmembrane helix</keyword>
<dbReference type="Proteomes" id="UP000245753">
    <property type="component" value="Unassembled WGS sequence"/>
</dbReference>
<dbReference type="Pfam" id="PF12089">
    <property type="entry name" value="DUF3566"/>
    <property type="match status" value="1"/>
</dbReference>
<reference evidence="4 5" key="1">
    <citation type="journal article" date="2018" name="Int. J. Syst. Evol. Microbiol.">
        <title>Bifidobacterium catulorum sp. nov., a novel taxon from the faeces of the baby common marmoset (Callithrix jacchus).</title>
        <authorList>
            <person name="Modesto M."/>
            <person name="Michelini S."/>
            <person name="Oki K."/>
            <person name="Biavati B."/>
            <person name="Watanabe K."/>
            <person name="Mattarelli P."/>
        </authorList>
    </citation>
    <scope>NUCLEOTIDE SEQUENCE [LARGE SCALE GENOMIC DNA]</scope>
    <source>
        <strain evidence="4 5">MRM 8.19</strain>
    </source>
</reference>
<feature type="compositionally biased region" description="Polar residues" evidence="1">
    <location>
        <begin position="15"/>
        <end position="28"/>
    </location>
</feature>
<evidence type="ECO:0000259" key="3">
    <source>
        <dbReference type="Pfam" id="PF12089"/>
    </source>
</evidence>
<dbReference type="EMBL" id="QFFN01000004">
    <property type="protein sequence ID" value="PWG60370.1"/>
    <property type="molecule type" value="Genomic_DNA"/>
</dbReference>
<feature type="transmembrane region" description="Helical" evidence="2">
    <location>
        <begin position="141"/>
        <end position="164"/>
    </location>
</feature>
<dbReference type="OrthoDB" id="3240216at2"/>
<protein>
    <recommendedName>
        <fullName evidence="3">DUF3566 domain-containing protein</fullName>
    </recommendedName>
</protein>
<evidence type="ECO:0000256" key="1">
    <source>
        <dbReference type="SAM" id="MobiDB-lite"/>
    </source>
</evidence>
<keyword evidence="5" id="KW-1185">Reference proteome</keyword>
<proteinExistence type="predicted"/>
<feature type="region of interest" description="Disordered" evidence="1">
    <location>
        <begin position="1"/>
        <end position="58"/>
    </location>
</feature>
<feature type="transmembrane region" description="Helical" evidence="2">
    <location>
        <begin position="78"/>
        <end position="101"/>
    </location>
</feature>
<evidence type="ECO:0000313" key="5">
    <source>
        <dbReference type="Proteomes" id="UP000245753"/>
    </source>
</evidence>
<comment type="caution">
    <text evidence="4">The sequence shown here is derived from an EMBL/GenBank/DDBJ whole genome shotgun (WGS) entry which is preliminary data.</text>
</comment>